<feature type="region of interest" description="Disordered" evidence="2">
    <location>
        <begin position="1"/>
        <end position="125"/>
    </location>
</feature>
<feature type="region of interest" description="Disordered" evidence="2">
    <location>
        <begin position="172"/>
        <end position="211"/>
    </location>
</feature>
<dbReference type="RefSeq" id="WP_377548104.1">
    <property type="nucleotide sequence ID" value="NZ_JBHSBN010000014.1"/>
</dbReference>
<feature type="compositionally biased region" description="Basic and acidic residues" evidence="2">
    <location>
        <begin position="1"/>
        <end position="12"/>
    </location>
</feature>
<evidence type="ECO:0000256" key="1">
    <source>
        <dbReference type="SAM" id="Coils"/>
    </source>
</evidence>
<gene>
    <name evidence="4" type="ORF">ACFOX0_19925</name>
</gene>
<name>A0ABV8KQK5_9ACTN</name>
<keyword evidence="1" id="KW-0175">Coiled coil</keyword>
<feature type="compositionally biased region" description="Low complexity" evidence="2">
    <location>
        <begin position="13"/>
        <end position="28"/>
    </location>
</feature>
<evidence type="ECO:0000313" key="5">
    <source>
        <dbReference type="Proteomes" id="UP001595868"/>
    </source>
</evidence>
<feature type="transmembrane region" description="Helical" evidence="3">
    <location>
        <begin position="834"/>
        <end position="853"/>
    </location>
</feature>
<proteinExistence type="predicted"/>
<feature type="region of interest" description="Disordered" evidence="2">
    <location>
        <begin position="990"/>
        <end position="1009"/>
    </location>
</feature>
<feature type="transmembrane region" description="Helical" evidence="3">
    <location>
        <begin position="708"/>
        <end position="726"/>
    </location>
</feature>
<feature type="transmembrane region" description="Helical" evidence="3">
    <location>
        <begin position="859"/>
        <end position="878"/>
    </location>
</feature>
<feature type="compositionally biased region" description="Low complexity" evidence="2">
    <location>
        <begin position="72"/>
        <end position="125"/>
    </location>
</feature>
<protein>
    <submittedName>
        <fullName evidence="4">Uncharacterized protein</fullName>
    </submittedName>
</protein>
<evidence type="ECO:0000256" key="3">
    <source>
        <dbReference type="SAM" id="Phobius"/>
    </source>
</evidence>
<dbReference type="EMBL" id="JBHSBN010000014">
    <property type="protein sequence ID" value="MFC4108187.1"/>
    <property type="molecule type" value="Genomic_DNA"/>
</dbReference>
<sequence length="1263" mass="132655">MKTPAEERDAAPRRAAPVAPPRTAVEPETATPGVRESPDRPLSRATVQRLQAGAGNRAVSALVAQRRAASTRTPAKRAGAAGASRGPAVPAQRTASSSAAGAAPSATSATSATVVPAGAAPAAAAPVRRLDIEAGPVQRLATDAGPVHRPGPEADPKFRALTADVRGKQKLLAAHPPAKSEAARAQGAAKPPQDDKQAQGKAANAEKMNAAKPGEFDKAAFVRAVNDAIAAQAPKNLDEAARFGDSGKADAVKGQVQGKVTDGKKASAGAIETTTKAPPDTSAAKEKPVTPLVADKPPGTPGTPDPAKAVPDRAPPEATDFSAGPKQVDQQMADAQVTEDQLARSNEPEFTGALKEKGAAEQHAATAPGQVRAAEAQTLTGAKAAAGQAGAAAMTALAGHRRVAGAQVSAGKDGAKSADEAKRAQVTAKLQTVFDATKKDVEDILSGLDKKVDDQFSTGEKAARDAFTAEHKRRMDEYKDKRYSGLIGKGRWLRDKFAGLPEEANQIFVTARKGYVDRMQQVISGVADTIGAELTRAKRRIADGRTELQAAVKALGPELQAIGKEAAADFAGKFDELTESVDNKGTELVQTLASKYNEALKSVDEEIAAEKEKNKGLVAKAVDAVAGVIKTILELKDLLLGVLAKAAAAVAAIIKDPIGFLGNLVSAVGAGLRAFLANIGEHLKKGLIGWLTGAMAGAGLELPAKFDLRGIVMMIGSLLGLTWGAIRGRIVQKGIPEQAMGAVEKSVPLVQKVRSEGLGGLWEELKEKVGDLKENLFGKISEYLIPTILMAGITWIISLLNPASAFVRAVKMIIDFVSFIVNQGAQILEFVNSVLDAIIAIAGGGAGGVPALIEKALARSVPVLIGALAAILGVGGIAEKVKKFFQALSRPVMKAVDWVVGKIVAVGKKIWAKLKNRRGDRAAAGGVPTTAREKEKVARQAADDGYRAITQVPVSQVPAALDAVYGRWQGRGVKRLEVVPLGNHEFTVEASVNPTTRSQKKASVDVPVPPEQLQVEQVTATSFASSTTAASGSFSADSAAELTEILTSGASQRQLAVTDSQQGAHAEEQVTNHFHRSWGQRREEITAALAARRRQAPTKLFDSVRMLMNVSKSSCINCASYIVRFTRELRGSASSVRVAMKFASLYKGAQEVPKSNMDEHGTLIRLFLEKGQLKGTNRLGRLWGRMSLFGDRSERVTEVSGTYNAGKAGIAILKDAGIEVDVLDQHDVQGKGSAEQRNILERRNTRLKAALDEVDEKLKVRKG</sequence>
<evidence type="ECO:0000256" key="2">
    <source>
        <dbReference type="SAM" id="MobiDB-lite"/>
    </source>
</evidence>
<evidence type="ECO:0000313" key="4">
    <source>
        <dbReference type="EMBL" id="MFC4108187.1"/>
    </source>
</evidence>
<reference evidence="5" key="1">
    <citation type="journal article" date="2019" name="Int. J. Syst. Evol. Microbiol.">
        <title>The Global Catalogue of Microorganisms (GCM) 10K type strain sequencing project: providing services to taxonomists for standard genome sequencing and annotation.</title>
        <authorList>
            <consortium name="The Broad Institute Genomics Platform"/>
            <consortium name="The Broad Institute Genome Sequencing Center for Infectious Disease"/>
            <person name="Wu L."/>
            <person name="Ma J."/>
        </authorList>
    </citation>
    <scope>NUCLEOTIDE SEQUENCE [LARGE SCALE GENOMIC DNA]</scope>
    <source>
        <strain evidence="5">2902at01</strain>
    </source>
</reference>
<feature type="transmembrane region" description="Helical" evidence="3">
    <location>
        <begin position="783"/>
        <end position="800"/>
    </location>
</feature>
<feature type="compositionally biased region" description="Low complexity" evidence="2">
    <location>
        <begin position="201"/>
        <end position="211"/>
    </location>
</feature>
<accession>A0ABV8KQK5</accession>
<feature type="region of interest" description="Disordered" evidence="2">
    <location>
        <begin position="241"/>
        <end position="349"/>
    </location>
</feature>
<organism evidence="4 5">
    <name type="scientific">Micromonospora zhanjiangensis</name>
    <dbReference type="NCBI Taxonomy" id="1522057"/>
    <lineage>
        <taxon>Bacteria</taxon>
        <taxon>Bacillati</taxon>
        <taxon>Actinomycetota</taxon>
        <taxon>Actinomycetes</taxon>
        <taxon>Micromonosporales</taxon>
        <taxon>Micromonosporaceae</taxon>
        <taxon>Micromonospora</taxon>
    </lineage>
</organism>
<keyword evidence="3" id="KW-0812">Transmembrane</keyword>
<keyword evidence="3" id="KW-1133">Transmembrane helix</keyword>
<keyword evidence="5" id="KW-1185">Reference proteome</keyword>
<feature type="compositionally biased region" description="Basic and acidic residues" evidence="2">
    <location>
        <begin position="241"/>
        <end position="251"/>
    </location>
</feature>
<comment type="caution">
    <text evidence="4">The sequence shown here is derived from an EMBL/GenBank/DDBJ whole genome shotgun (WGS) entry which is preliminary data.</text>
</comment>
<feature type="coiled-coil region" evidence="1">
    <location>
        <begin position="593"/>
        <end position="620"/>
    </location>
</feature>
<keyword evidence="3" id="KW-0472">Membrane</keyword>
<dbReference type="Proteomes" id="UP001595868">
    <property type="component" value="Unassembled WGS sequence"/>
</dbReference>